<feature type="transmembrane region" description="Helical" evidence="1">
    <location>
        <begin position="127"/>
        <end position="147"/>
    </location>
</feature>
<evidence type="ECO:0000313" key="2">
    <source>
        <dbReference type="EMBL" id="MDI4644191.1"/>
    </source>
</evidence>
<keyword evidence="1" id="KW-1133">Transmembrane helix</keyword>
<evidence type="ECO:0008006" key="4">
    <source>
        <dbReference type="Google" id="ProtNLM"/>
    </source>
</evidence>
<feature type="transmembrane region" description="Helical" evidence="1">
    <location>
        <begin position="153"/>
        <end position="172"/>
    </location>
</feature>
<evidence type="ECO:0000313" key="3">
    <source>
        <dbReference type="Proteomes" id="UP001161691"/>
    </source>
</evidence>
<protein>
    <recommendedName>
        <fullName evidence="4">DUF1648 domain-containing protein</fullName>
    </recommendedName>
</protein>
<accession>A0ABT6TC77</accession>
<organism evidence="2 3">
    <name type="scientific">Cohnella hashimotonis</name>
    <dbReference type="NCBI Taxonomy" id="2826895"/>
    <lineage>
        <taxon>Bacteria</taxon>
        <taxon>Bacillati</taxon>
        <taxon>Bacillota</taxon>
        <taxon>Bacilli</taxon>
        <taxon>Bacillales</taxon>
        <taxon>Paenibacillaceae</taxon>
        <taxon>Cohnella</taxon>
    </lineage>
</organism>
<gene>
    <name evidence="2" type="ORF">KB449_04425</name>
</gene>
<dbReference type="EMBL" id="JAGRPV010000001">
    <property type="protein sequence ID" value="MDI4644191.1"/>
    <property type="molecule type" value="Genomic_DNA"/>
</dbReference>
<evidence type="ECO:0000256" key="1">
    <source>
        <dbReference type="SAM" id="Phobius"/>
    </source>
</evidence>
<feature type="transmembrane region" description="Helical" evidence="1">
    <location>
        <begin position="46"/>
        <end position="67"/>
    </location>
</feature>
<feature type="transmembrane region" description="Helical" evidence="1">
    <location>
        <begin position="6"/>
        <end position="25"/>
    </location>
</feature>
<proteinExistence type="predicted"/>
<keyword evidence="3" id="KW-1185">Reference proteome</keyword>
<keyword evidence="1" id="KW-0472">Membrane</keyword>
<reference evidence="2" key="1">
    <citation type="submission" date="2023-04" db="EMBL/GenBank/DDBJ databases">
        <title>Comparative genomic analysis of Cohnella hashimotonis sp. nov., isolated from the International Space Station.</title>
        <authorList>
            <person name="Venkateswaran K."/>
            <person name="Simpson A."/>
        </authorList>
    </citation>
    <scope>NUCLEOTIDE SEQUENCE</scope>
    <source>
        <strain evidence="2">F6_2S_P_1</strain>
    </source>
</reference>
<name>A0ABT6TC77_9BACL</name>
<dbReference type="RefSeq" id="WP_282907210.1">
    <property type="nucleotide sequence ID" value="NZ_JAGRPV010000001.1"/>
</dbReference>
<feature type="transmembrane region" description="Helical" evidence="1">
    <location>
        <begin position="87"/>
        <end position="106"/>
    </location>
</feature>
<dbReference type="Proteomes" id="UP001161691">
    <property type="component" value="Unassembled WGS sequence"/>
</dbReference>
<comment type="caution">
    <text evidence="2">The sequence shown here is derived from an EMBL/GenBank/DDBJ whole genome shotgun (WGS) entry which is preliminary data.</text>
</comment>
<keyword evidence="1" id="KW-0812">Transmembrane</keyword>
<sequence length="186" mass="19409">MYSALNGIAAGFTLLLLAFAWMAASKAGKLRWFGSAERLSRRSRKLLTWTALATLSATGAAAAVWQLSQSADSSLSVGRASLQLTLIALPMAAVWLTALPGVWRLWQGAARLNGAPVPARLAARSASAALVAPYRAAAYGAGASLVFSAPAAWGTAAPAIAYAALFAALWMLRRRRIKQAAAPVSR</sequence>